<proteinExistence type="predicted"/>
<sequence>MKREHLYKKMVNASFMPEYRRQWIADQKRKGLYKEPNKDSLKIVSIEDSLKMVTDQKKRENLIKRRDSLKYC</sequence>
<dbReference type="Proteomes" id="UP001432059">
    <property type="component" value="Chromosome"/>
</dbReference>
<keyword evidence="2" id="KW-1185">Reference proteome</keyword>
<dbReference type="KEGG" id="bpor:BPO_1524"/>
<dbReference type="EMBL" id="CP136426">
    <property type="protein sequence ID" value="WOC52171.1"/>
    <property type="molecule type" value="Genomic_DNA"/>
</dbReference>
<dbReference type="AlphaFoldDB" id="A0AAU0F279"/>
<reference evidence="1" key="1">
    <citation type="submission" date="2023-10" db="EMBL/GenBank/DDBJ databases">
        <title>Characterization and whole genome sequencing of a novel strain of Bergeyella porcorum QD2021 isolated from pig.</title>
        <authorList>
            <person name="Liu G."/>
            <person name="Chen C."/>
            <person name="Han X."/>
        </authorList>
    </citation>
    <scope>NUCLEOTIDE SEQUENCE</scope>
    <source>
        <strain evidence="1">QD2021</strain>
    </source>
</reference>
<gene>
    <name evidence="1" type="ORF">BPO_1524</name>
</gene>
<protein>
    <submittedName>
        <fullName evidence="1">Uncharacterized protein</fullName>
    </submittedName>
</protein>
<organism evidence="1 2">
    <name type="scientific">Bergeyella porcorum</name>
    <dbReference type="NCBI Taxonomy" id="1735111"/>
    <lineage>
        <taxon>Bacteria</taxon>
        <taxon>Pseudomonadati</taxon>
        <taxon>Bacteroidota</taxon>
        <taxon>Flavobacteriia</taxon>
        <taxon>Flavobacteriales</taxon>
        <taxon>Weeksellaceae</taxon>
        <taxon>Bergeyella</taxon>
    </lineage>
</organism>
<accession>A0AAU0F279</accession>
<name>A0AAU0F279_9FLAO</name>
<evidence type="ECO:0000313" key="1">
    <source>
        <dbReference type="EMBL" id="WOC52171.1"/>
    </source>
</evidence>
<evidence type="ECO:0000313" key="2">
    <source>
        <dbReference type="Proteomes" id="UP001432059"/>
    </source>
</evidence>